<name>F4S258_MELLP</name>
<dbReference type="GO" id="GO:0046872">
    <property type="term" value="F:metal ion binding"/>
    <property type="evidence" value="ECO:0007669"/>
    <property type="project" value="UniProtKB-KW"/>
</dbReference>
<dbReference type="RefSeq" id="XP_007415416.1">
    <property type="nucleotide sequence ID" value="XM_007415354.1"/>
</dbReference>
<dbReference type="EMBL" id="GL883139">
    <property type="protein sequence ID" value="EGG01315.1"/>
    <property type="molecule type" value="Genomic_DNA"/>
</dbReference>
<dbReference type="SUPFAM" id="SSF63411">
    <property type="entry name" value="LuxS/MPP-like metallohydrolase"/>
    <property type="match status" value="2"/>
</dbReference>
<dbReference type="GeneID" id="18936305"/>
<proteinExistence type="predicted"/>
<dbReference type="AlphaFoldDB" id="F4S258"/>
<dbReference type="Gene3D" id="3.30.830.10">
    <property type="entry name" value="Metalloenzyme, LuxS/M16 peptidase-like"/>
    <property type="match status" value="3"/>
</dbReference>
<evidence type="ECO:0000313" key="2">
    <source>
        <dbReference type="EMBL" id="EGG01315.1"/>
    </source>
</evidence>
<dbReference type="PANTHER" id="PTHR43690:SF18">
    <property type="entry name" value="INSULIN-DEGRADING ENZYME-RELATED"/>
    <property type="match status" value="1"/>
</dbReference>
<dbReference type="GO" id="GO:0005739">
    <property type="term" value="C:mitochondrion"/>
    <property type="evidence" value="ECO:0007669"/>
    <property type="project" value="TreeGrafter"/>
</dbReference>
<dbReference type="Proteomes" id="UP000001072">
    <property type="component" value="Unassembled WGS sequence"/>
</dbReference>
<organism evidence="3">
    <name type="scientific">Melampsora larici-populina (strain 98AG31 / pathotype 3-4-7)</name>
    <name type="common">Poplar leaf rust fungus</name>
    <dbReference type="NCBI Taxonomy" id="747676"/>
    <lineage>
        <taxon>Eukaryota</taxon>
        <taxon>Fungi</taxon>
        <taxon>Dikarya</taxon>
        <taxon>Basidiomycota</taxon>
        <taxon>Pucciniomycotina</taxon>
        <taxon>Pucciniomycetes</taxon>
        <taxon>Pucciniales</taxon>
        <taxon>Melampsoraceae</taxon>
        <taxon>Melampsora</taxon>
    </lineage>
</organism>
<reference evidence="3" key="1">
    <citation type="journal article" date="2011" name="Proc. Natl. Acad. Sci. U.S.A.">
        <title>Obligate biotrophy features unraveled by the genomic analysis of rust fungi.</title>
        <authorList>
            <person name="Duplessis S."/>
            <person name="Cuomo C.A."/>
            <person name="Lin Y.-C."/>
            <person name="Aerts A."/>
            <person name="Tisserant E."/>
            <person name="Veneault-Fourrey C."/>
            <person name="Joly D.L."/>
            <person name="Hacquard S."/>
            <person name="Amselem J."/>
            <person name="Cantarel B.L."/>
            <person name="Chiu R."/>
            <person name="Coutinho P.M."/>
            <person name="Feau N."/>
            <person name="Field M."/>
            <person name="Frey P."/>
            <person name="Gelhaye E."/>
            <person name="Goldberg J."/>
            <person name="Grabherr M.G."/>
            <person name="Kodira C.D."/>
            <person name="Kohler A."/>
            <person name="Kuees U."/>
            <person name="Lindquist E.A."/>
            <person name="Lucas S.M."/>
            <person name="Mago R."/>
            <person name="Mauceli E."/>
            <person name="Morin E."/>
            <person name="Murat C."/>
            <person name="Pangilinan J.L."/>
            <person name="Park R."/>
            <person name="Pearson M."/>
            <person name="Quesneville H."/>
            <person name="Rouhier N."/>
            <person name="Sakthikumar S."/>
            <person name="Salamov A.A."/>
            <person name="Schmutz J."/>
            <person name="Selles B."/>
            <person name="Shapiro H."/>
            <person name="Tanguay P."/>
            <person name="Tuskan G.A."/>
            <person name="Henrissat B."/>
            <person name="Van de Peer Y."/>
            <person name="Rouze P."/>
            <person name="Ellis J.G."/>
            <person name="Dodds P.N."/>
            <person name="Schein J.E."/>
            <person name="Zhong S."/>
            <person name="Hamelin R.C."/>
            <person name="Grigoriev I.V."/>
            <person name="Szabo L.J."/>
            <person name="Martin F."/>
        </authorList>
    </citation>
    <scope>NUCLEOTIDE SEQUENCE [LARGE SCALE GENOMIC DNA]</scope>
    <source>
        <strain evidence="3">98AG31 / pathotype 3-4-7</strain>
    </source>
</reference>
<dbReference type="InParanoid" id="F4S258"/>
<evidence type="ECO:0000256" key="1">
    <source>
        <dbReference type="ARBA" id="ARBA00022723"/>
    </source>
</evidence>
<keyword evidence="3" id="KW-1185">Reference proteome</keyword>
<dbReference type="GO" id="GO:0004222">
    <property type="term" value="F:metalloendopeptidase activity"/>
    <property type="evidence" value="ECO:0007669"/>
    <property type="project" value="TreeGrafter"/>
</dbReference>
<accession>F4S258</accession>
<dbReference type="OrthoDB" id="952271at2759"/>
<dbReference type="PANTHER" id="PTHR43690">
    <property type="entry name" value="NARDILYSIN"/>
    <property type="match status" value="1"/>
</dbReference>
<evidence type="ECO:0000313" key="3">
    <source>
        <dbReference type="Proteomes" id="UP000001072"/>
    </source>
</evidence>
<dbReference type="InterPro" id="IPR050626">
    <property type="entry name" value="Peptidase_M16"/>
</dbReference>
<keyword evidence="1" id="KW-0479">Metal-binding</keyword>
<protein>
    <submittedName>
        <fullName evidence="2">Insulinase</fullName>
    </submittedName>
</protein>
<dbReference type="STRING" id="747676.F4S258"/>
<dbReference type="VEuPathDB" id="FungiDB:MELLADRAFT_92606"/>
<dbReference type="GO" id="GO:0043171">
    <property type="term" value="P:peptide catabolic process"/>
    <property type="evidence" value="ECO:0007669"/>
    <property type="project" value="TreeGrafter"/>
</dbReference>
<dbReference type="GO" id="GO:0005829">
    <property type="term" value="C:cytosol"/>
    <property type="evidence" value="ECO:0007669"/>
    <property type="project" value="TreeGrafter"/>
</dbReference>
<dbReference type="InterPro" id="IPR011249">
    <property type="entry name" value="Metalloenz_LuxS/M16"/>
</dbReference>
<gene>
    <name evidence="2" type="ORF">MELLADRAFT_92606</name>
</gene>
<dbReference type="eggNOG" id="KOG0959">
    <property type="taxonomic scope" value="Eukaryota"/>
</dbReference>
<sequence>MLGDPARTSNYWIEAALSDLQYWYEEKLKSLEVITPEDVEAFIPELLKRGFVESLVHGNLTGKEAIEISELPTKILDLKPVESGELRKSHSLSIPKGTNLIYERDLIDPSNLNSAVNYFTDVGDITCHSTRTKLLLLTQCMKEPAFTQLRTIEQLGYIIKLKEMTNEEFEDQKISLIHRLSKDFENLWEEASHYWSHIHSGYYAFEERYEDAKMIQQITKSEMEEFYQTAINPKSTKRSKLSIQIKSQKVPVPIELIEESGLKEKIGQKKIDFEELNRLLKELGLSDQKLTKEVIEDVSMVKPVLVLDGIDGLRNRLEKTNCAIPHPECKIGTLEIPKKPIENKVWEKV</sequence>
<dbReference type="KEGG" id="mlr:MELLADRAFT_92606"/>
<dbReference type="GO" id="GO:0051603">
    <property type="term" value="P:proteolysis involved in protein catabolic process"/>
    <property type="evidence" value="ECO:0007669"/>
    <property type="project" value="TreeGrafter"/>
</dbReference>
<dbReference type="HOGENOM" id="CLU_794715_0_0_1"/>